<feature type="transmembrane region" description="Helical" evidence="6">
    <location>
        <begin position="690"/>
        <end position="713"/>
    </location>
</feature>
<feature type="transmembrane region" description="Helical" evidence="6">
    <location>
        <begin position="844"/>
        <end position="863"/>
    </location>
</feature>
<dbReference type="Gene3D" id="1.20.1250.20">
    <property type="entry name" value="MFS general substrate transporter like domains"/>
    <property type="match status" value="1"/>
</dbReference>
<dbReference type="SUPFAM" id="SSF103473">
    <property type="entry name" value="MFS general substrate transporter"/>
    <property type="match status" value="1"/>
</dbReference>
<dbReference type="AlphaFoldDB" id="A0A553IAE2"/>
<dbReference type="InterPro" id="IPR036259">
    <property type="entry name" value="MFS_trans_sf"/>
</dbReference>
<dbReference type="PROSITE" id="PS50850">
    <property type="entry name" value="MFS"/>
    <property type="match status" value="1"/>
</dbReference>
<accession>A0A553IAE2</accession>
<dbReference type="Pfam" id="PF01694">
    <property type="entry name" value="Rhomboid"/>
    <property type="match status" value="1"/>
</dbReference>
<evidence type="ECO:0000313" key="9">
    <source>
        <dbReference type="Proteomes" id="UP000319160"/>
    </source>
</evidence>
<evidence type="ECO:0000256" key="2">
    <source>
        <dbReference type="ARBA" id="ARBA00022692"/>
    </source>
</evidence>
<evidence type="ECO:0000256" key="6">
    <source>
        <dbReference type="SAM" id="Phobius"/>
    </source>
</evidence>
<dbReference type="Pfam" id="PF07690">
    <property type="entry name" value="MFS_1"/>
    <property type="match status" value="1"/>
</dbReference>
<evidence type="ECO:0000256" key="4">
    <source>
        <dbReference type="ARBA" id="ARBA00023002"/>
    </source>
</evidence>
<comment type="subcellular location">
    <subcellularLocation>
        <location evidence="1">Membrane</location>
        <topology evidence="1">Multi-pass membrane protein</topology>
    </subcellularLocation>
</comment>
<dbReference type="Gene3D" id="1.20.1540.10">
    <property type="entry name" value="Rhomboid-like"/>
    <property type="match status" value="1"/>
</dbReference>
<dbReference type="InterPro" id="IPR020846">
    <property type="entry name" value="MFS_dom"/>
</dbReference>
<feature type="transmembrane region" description="Helical" evidence="6">
    <location>
        <begin position="513"/>
        <end position="535"/>
    </location>
</feature>
<dbReference type="Pfam" id="PF02668">
    <property type="entry name" value="TauD"/>
    <property type="match status" value="1"/>
</dbReference>
<comment type="caution">
    <text evidence="8">The sequence shown here is derived from an EMBL/GenBank/DDBJ whole genome shotgun (WGS) entry which is preliminary data.</text>
</comment>
<organism evidence="8 9">
    <name type="scientific">Xylaria flabelliformis</name>
    <dbReference type="NCBI Taxonomy" id="2512241"/>
    <lineage>
        <taxon>Eukaryota</taxon>
        <taxon>Fungi</taxon>
        <taxon>Dikarya</taxon>
        <taxon>Ascomycota</taxon>
        <taxon>Pezizomycotina</taxon>
        <taxon>Sordariomycetes</taxon>
        <taxon>Xylariomycetidae</taxon>
        <taxon>Xylariales</taxon>
        <taxon>Xylariaceae</taxon>
        <taxon>Xylaria</taxon>
    </lineage>
</organism>
<feature type="transmembrane region" description="Helical" evidence="6">
    <location>
        <begin position="614"/>
        <end position="636"/>
    </location>
</feature>
<feature type="domain" description="Major facilitator superfamily (MFS) profile" evidence="7">
    <location>
        <begin position="390"/>
        <end position="831"/>
    </location>
</feature>
<protein>
    <recommendedName>
        <fullName evidence="7">Major facilitator superfamily (MFS) profile domain-containing protein</fullName>
    </recommendedName>
</protein>
<dbReference type="SUPFAM" id="SSF144091">
    <property type="entry name" value="Rhomboid-like"/>
    <property type="match status" value="1"/>
</dbReference>
<dbReference type="InterPro" id="IPR003819">
    <property type="entry name" value="TauD/TfdA-like"/>
</dbReference>
<feature type="transmembrane region" description="Helical" evidence="6">
    <location>
        <begin position="1114"/>
        <end position="1137"/>
    </location>
</feature>
<dbReference type="GO" id="GO:0016491">
    <property type="term" value="F:oxidoreductase activity"/>
    <property type="evidence" value="ECO:0007669"/>
    <property type="project" value="UniProtKB-KW"/>
</dbReference>
<keyword evidence="5 6" id="KW-0472">Membrane</keyword>
<dbReference type="EMBL" id="VFLP01000007">
    <property type="protein sequence ID" value="TRX97167.1"/>
    <property type="molecule type" value="Genomic_DNA"/>
</dbReference>
<dbReference type="GO" id="GO:0004252">
    <property type="term" value="F:serine-type endopeptidase activity"/>
    <property type="evidence" value="ECO:0007669"/>
    <property type="project" value="InterPro"/>
</dbReference>
<dbReference type="OrthoDB" id="10260614at2759"/>
<dbReference type="InterPro" id="IPR042098">
    <property type="entry name" value="TauD-like_sf"/>
</dbReference>
<evidence type="ECO:0000256" key="3">
    <source>
        <dbReference type="ARBA" id="ARBA00022989"/>
    </source>
</evidence>
<evidence type="ECO:0000259" key="7">
    <source>
        <dbReference type="PROSITE" id="PS50850"/>
    </source>
</evidence>
<dbReference type="GO" id="GO:0022857">
    <property type="term" value="F:transmembrane transporter activity"/>
    <property type="evidence" value="ECO:0007669"/>
    <property type="project" value="InterPro"/>
</dbReference>
<keyword evidence="4" id="KW-0560">Oxidoreductase</keyword>
<feature type="transmembrane region" description="Helical" evidence="6">
    <location>
        <begin position="1143"/>
        <end position="1162"/>
    </location>
</feature>
<evidence type="ECO:0000313" key="8">
    <source>
        <dbReference type="EMBL" id="TRX97167.1"/>
    </source>
</evidence>
<dbReference type="GO" id="GO:0005886">
    <property type="term" value="C:plasma membrane"/>
    <property type="evidence" value="ECO:0007669"/>
    <property type="project" value="TreeGrafter"/>
</dbReference>
<dbReference type="InterPro" id="IPR022764">
    <property type="entry name" value="Peptidase_S54_rhomboid_dom"/>
</dbReference>
<dbReference type="Proteomes" id="UP000319160">
    <property type="component" value="Unassembled WGS sequence"/>
</dbReference>
<feature type="transmembrane region" description="Helical" evidence="6">
    <location>
        <begin position="1080"/>
        <end position="1102"/>
    </location>
</feature>
<feature type="transmembrane region" description="Helical" evidence="6">
    <location>
        <begin position="1169"/>
        <end position="1189"/>
    </location>
</feature>
<keyword evidence="9" id="KW-1185">Reference proteome</keyword>
<dbReference type="PANTHER" id="PTHR23501:SF78">
    <property type="entry name" value="MAJOR FACILITATOR SUPERFAMILY (MFS) PROFILE DOMAIN-CONTAINING PROTEIN-RELATED"/>
    <property type="match status" value="1"/>
</dbReference>
<keyword evidence="2 6" id="KW-0812">Transmembrane</keyword>
<feature type="transmembrane region" description="Helical" evidence="6">
    <location>
        <begin position="781"/>
        <end position="799"/>
    </location>
</feature>
<proteinExistence type="predicted"/>
<feature type="transmembrane region" description="Helical" evidence="6">
    <location>
        <begin position="424"/>
        <end position="442"/>
    </location>
</feature>
<sequence>MRLAYLPARSPCFGLRHYFCSSSSAYTSVRQAWKFSQVSKPTRGMASEAKLIPTSIPQLTAADLDYASRQHHVDNVYECLQQDGILKITLGFADPSSQYLKQLVLSLHRHHDHQLPISHSASRGWFWDVRPSTTSFQTANHRARSETMEKFPWHTDCSYEDVPPRYFALHVLQHDRFGGGTLSIMNVQRLGESLSPSTRDSLMRKEYSIKVPLEFKKSQSSIVGSLMATDHNGRPSMMRFRRDIVTPLTERASSALRDLDMFLEDLETQSQLTMHLVSKDIPAGSIVMLDNRRWLHARNNINDPERHLRRVRWDAVPFSCIQPQNDVMRHWWLCCSMHGRNDLITVPNSAQSDISIPSDSDIPTVVYLERIGRSEKLARTYVVQVDHGGNSGRILDSYFTSFLDQTSISTSLPAIASALDTGPSISLVGASFLITSTSIQLINGRLSDIFGRKASLVTALSIMTLGNLLCGFSATAVELFAARAFTGFGAGAINALVQIAIADITTLEQRGYYFGMVGMAVAFGNGLGPVIGGIFTQTLGWRWAFWFVCPLCVIAIGYLVSVWPASRSVSADDRLWDKLKLVDWVGAWASLLGIALLLISISQGGSNISWGSPATIGMIVAGATLLGAFVVIERYFAKLPLMPSRLFRYGRSTNILIYVNIPIGWIYWGNLFILPLYLQNVRGSSPTQAGILMLPMVITHGLTSGLTGILISLFGRYKPIIITGAFCWALAAVEKMHYNQETPIWKIVVVGIFDVLVGLFAGSDTKDRAVLTGLRNFLRDMGGATGTTISGAILSNVLYGQLKSRFSSSIIAKLTSSTFALKDLHLTDEERDIITRGYMKSLRAVFASFAVLIAIHVVSCACIRDYGLRRGDTLQQKGITEEEREDRCVRVAVAGGPEALRLTVAATPYLNVVVKEYGASLQTNMFRARTNPVGLLVLKFRPLKRAYATGFQPLSPRVRLLGPTLWSVAACSTIYLGCAAFEVYQDAQRAREKTTQWIRKGTAPTFEDLQSLRDRASANATSNRLSSPESTEFLDPGELTRSTMAITMSIHIASSFFPTMKYHFAHTPALSPNYTLLTSVFGHGGLLHLGFNLCGMFMLMPLAERSPTLEGSSAHLAAFYASAGILSSLASQVTAVWPGGTAYTAGLGASGALFALLGIVGVSYPKIQVGIIFLPGSIPITEAMVYLALFDAIGIFVRYPYLRLGHAPHLAGLALGYTYAKQNGGKNIWRPGRKVAFKAMRSLGVI</sequence>
<keyword evidence="3 6" id="KW-1133">Transmembrane helix</keyword>
<feature type="transmembrane region" description="Helical" evidence="6">
    <location>
        <begin position="541"/>
        <end position="560"/>
    </location>
</feature>
<dbReference type="Gene3D" id="1.20.1720.10">
    <property type="entry name" value="Multidrug resistance protein D"/>
    <property type="match status" value="1"/>
</dbReference>
<evidence type="ECO:0000256" key="1">
    <source>
        <dbReference type="ARBA" id="ARBA00004141"/>
    </source>
</evidence>
<feature type="transmembrane region" description="Helical" evidence="6">
    <location>
        <begin position="744"/>
        <end position="761"/>
    </location>
</feature>
<feature type="transmembrane region" description="Helical" evidence="6">
    <location>
        <begin position="480"/>
        <end position="501"/>
    </location>
</feature>
<dbReference type="InterPro" id="IPR035952">
    <property type="entry name" value="Rhomboid-like_sf"/>
</dbReference>
<gene>
    <name evidence="8" type="ORF">FHL15_001961</name>
</gene>
<evidence type="ECO:0000256" key="5">
    <source>
        <dbReference type="ARBA" id="ARBA00023136"/>
    </source>
</evidence>
<dbReference type="SUPFAM" id="SSF51197">
    <property type="entry name" value="Clavaminate synthase-like"/>
    <property type="match status" value="1"/>
</dbReference>
<name>A0A553IAE2_9PEZI</name>
<dbReference type="Gene3D" id="3.60.130.10">
    <property type="entry name" value="Clavaminate synthase-like"/>
    <property type="match status" value="1"/>
</dbReference>
<feature type="transmembrane region" description="Helical" evidence="6">
    <location>
        <begin position="657"/>
        <end position="678"/>
    </location>
</feature>
<dbReference type="PANTHER" id="PTHR23501">
    <property type="entry name" value="MAJOR FACILITATOR SUPERFAMILY"/>
    <property type="match status" value="1"/>
</dbReference>
<feature type="transmembrane region" description="Helical" evidence="6">
    <location>
        <begin position="454"/>
        <end position="474"/>
    </location>
</feature>
<feature type="transmembrane region" description="Helical" evidence="6">
    <location>
        <begin position="581"/>
        <end position="602"/>
    </location>
</feature>
<reference evidence="9" key="1">
    <citation type="submission" date="2019-06" db="EMBL/GenBank/DDBJ databases">
        <title>Draft genome sequence of the griseofulvin-producing fungus Xylaria cubensis strain G536.</title>
        <authorList>
            <person name="Mead M.E."/>
            <person name="Raja H.A."/>
            <person name="Steenwyk J.L."/>
            <person name="Knowles S.L."/>
            <person name="Oberlies N.H."/>
            <person name="Rokas A."/>
        </authorList>
    </citation>
    <scope>NUCLEOTIDE SEQUENCE [LARGE SCALE GENOMIC DNA]</scope>
    <source>
        <strain evidence="9">G536</strain>
    </source>
</reference>
<dbReference type="PRINTS" id="PR01036">
    <property type="entry name" value="TCRTETB"/>
</dbReference>
<dbReference type="InterPro" id="IPR011701">
    <property type="entry name" value="MFS"/>
</dbReference>